<feature type="compositionally biased region" description="Polar residues" evidence="1">
    <location>
        <begin position="547"/>
        <end position="556"/>
    </location>
</feature>
<dbReference type="EMBL" id="AYSA01000188">
    <property type="protein sequence ID" value="ESZ95357.1"/>
    <property type="molecule type" value="Genomic_DNA"/>
</dbReference>
<feature type="compositionally biased region" description="Polar residues" evidence="1">
    <location>
        <begin position="808"/>
        <end position="825"/>
    </location>
</feature>
<feature type="region of interest" description="Disordered" evidence="1">
    <location>
        <begin position="522"/>
        <end position="556"/>
    </location>
</feature>
<reference evidence="2 3" key="1">
    <citation type="journal article" date="2014" name="Genome Announc.">
        <title>Draft genome sequence of Sclerotinia borealis, a psychrophilic plant pathogenic fungus.</title>
        <authorList>
            <person name="Mardanov A.V."/>
            <person name="Beletsky A.V."/>
            <person name="Kadnikov V.V."/>
            <person name="Ignatov A.N."/>
            <person name="Ravin N.V."/>
        </authorList>
    </citation>
    <scope>NUCLEOTIDE SEQUENCE [LARGE SCALE GENOMIC DNA]</scope>
    <source>
        <strain evidence="3">F-4157</strain>
    </source>
</reference>
<evidence type="ECO:0000313" key="2">
    <source>
        <dbReference type="EMBL" id="ESZ95357.1"/>
    </source>
</evidence>
<dbReference type="HOGENOM" id="CLU_293186_0_0_1"/>
<dbReference type="AlphaFoldDB" id="W9CF49"/>
<accession>W9CF49</accession>
<evidence type="ECO:0000313" key="3">
    <source>
        <dbReference type="Proteomes" id="UP000019487"/>
    </source>
</evidence>
<feature type="region of interest" description="Disordered" evidence="1">
    <location>
        <begin position="1034"/>
        <end position="1056"/>
    </location>
</feature>
<protein>
    <submittedName>
        <fullName evidence="2">Uncharacterized protein</fullName>
    </submittedName>
</protein>
<feature type="region of interest" description="Disordered" evidence="1">
    <location>
        <begin position="735"/>
        <end position="772"/>
    </location>
</feature>
<name>W9CF49_SCLBF</name>
<feature type="compositionally biased region" description="Basic and acidic residues" evidence="1">
    <location>
        <begin position="748"/>
        <end position="765"/>
    </location>
</feature>
<keyword evidence="3" id="KW-1185">Reference proteome</keyword>
<feature type="region of interest" description="Disordered" evidence="1">
    <location>
        <begin position="42"/>
        <end position="132"/>
    </location>
</feature>
<feature type="compositionally biased region" description="Acidic residues" evidence="1">
    <location>
        <begin position="692"/>
        <end position="716"/>
    </location>
</feature>
<feature type="region of interest" description="Disordered" evidence="1">
    <location>
        <begin position="792"/>
        <end position="825"/>
    </location>
</feature>
<proteinExistence type="predicted"/>
<organism evidence="2 3">
    <name type="scientific">Sclerotinia borealis (strain F-4128)</name>
    <dbReference type="NCBI Taxonomy" id="1432307"/>
    <lineage>
        <taxon>Eukaryota</taxon>
        <taxon>Fungi</taxon>
        <taxon>Dikarya</taxon>
        <taxon>Ascomycota</taxon>
        <taxon>Pezizomycotina</taxon>
        <taxon>Leotiomycetes</taxon>
        <taxon>Helotiales</taxon>
        <taxon>Sclerotiniaceae</taxon>
        <taxon>Sclerotinia</taxon>
    </lineage>
</organism>
<feature type="compositionally biased region" description="Basic and acidic residues" evidence="1">
    <location>
        <begin position="174"/>
        <end position="183"/>
    </location>
</feature>
<feature type="compositionally biased region" description="Acidic residues" evidence="1">
    <location>
        <begin position="262"/>
        <end position="279"/>
    </location>
</feature>
<dbReference type="Proteomes" id="UP000019487">
    <property type="component" value="Unassembled WGS sequence"/>
</dbReference>
<evidence type="ECO:0000256" key="1">
    <source>
        <dbReference type="SAM" id="MobiDB-lite"/>
    </source>
</evidence>
<feature type="region of interest" description="Disordered" evidence="1">
    <location>
        <begin position="148"/>
        <end position="373"/>
    </location>
</feature>
<gene>
    <name evidence="2" type="ORF">SBOR_4213</name>
</gene>
<feature type="region of interest" description="Disordered" evidence="1">
    <location>
        <begin position="844"/>
        <end position="863"/>
    </location>
</feature>
<dbReference type="OrthoDB" id="3543450at2759"/>
<feature type="compositionally biased region" description="Acidic residues" evidence="1">
    <location>
        <begin position="648"/>
        <end position="678"/>
    </location>
</feature>
<comment type="caution">
    <text evidence="2">The sequence shown here is derived from an EMBL/GenBank/DDBJ whole genome shotgun (WGS) entry which is preliminary data.</text>
</comment>
<feature type="compositionally biased region" description="Basic and acidic residues" evidence="1">
    <location>
        <begin position="148"/>
        <end position="159"/>
    </location>
</feature>
<feature type="compositionally biased region" description="Polar residues" evidence="1">
    <location>
        <begin position="1038"/>
        <end position="1049"/>
    </location>
</feature>
<sequence>MVQLGTPASDLRKQITSTFPGGMTAAQLEEAVHITPQITRFNHSRRRLQAPRTPDSHVSKDAFNVGGNKTATASKSTPIVQSPEFSAGEDLSDENRETSVTVPADDVQKSILKPTDTFDPPSHEDIPRAKQRGGTLPRRFLRTIAKRKEMRREKRKESKLAASFPVEETFNTTPREEKGDEYARPTASHEAIGGAEVDILVTGPEPPSNKMFDDSQESTSLEEIIRTAPRLSNSQASKDPGTQDISLSFGPSRLVRRTGMDSGDDNSDDDDDDDDEELSNLEIAILDLADGAGSSRPKLGPDNSNNAIADHKSQKGHQSSQKECKEKKEKKRPRRLPVNELYLVSERVQETSQEKDDENEQSSADLPDDPISQDTLGALQVIDAVGRTKHERKTLQTWNYGAFGRIDTRAYRFPTPHNASPQAEAKVPLEVSPSHSDGFVGSEANSTGRFMPMPKQKRISVTIWGLTTRVGQLDLVCERGHKLIDEPTGQAENKRSPNKKIAIIAPVLFELESQAGETVQIRQTGQENQKIHEDHQDDRYMPGYLPDNQNTPNVEYSSSLSQSLKVSRKVTFEERVQVAQRARTPLLDPQKFGEFLNAKERHNSLDSRICQEIAMVRLKRCHSESSEDDGSSVDESDRSVVSISSDSDGTEESEEISEDNNEEMDEGQEIAGDFDVETVSEGLLDSDTTSISDEEESSEVSEKSDEEIDGEDEEDRGEYFNVQAVLKEQVDSQIGATRISCEDDLSEVGERSKEDDSRNDMHNSDEGALQNEQVVVEGDAVRISTIEELSQCKENSAEPFEDLIPDESQITEADTNGENGDSQPSQLSIIMSWKNTQTIQEADIWRPRKPRSSSVMNETEEDIVDSPSPVFAIAKRRKSSGLQARRRGVFGSRPLALTISRPSTSPSPEIEESQIVVPEIPETQFIATRDVSPELGESQASNMSNELEDPISNALLPGDHEGLSPRFSQLSFVPDEIPEQTYFCRASQLLEEYQTPKSRSKSTPGRFHPVYSRIALPTSAQPTIGTTASEAFEARTSPKFSQQSYQPTPRSEKSLSRLTRQASFAFGTLPVSARKRTKTLPFVPPFKRPNLSV</sequence>
<feature type="region of interest" description="Disordered" evidence="1">
    <location>
        <begin position="621"/>
        <end position="718"/>
    </location>
</feature>
<feature type="compositionally biased region" description="Polar residues" evidence="1">
    <location>
        <begin position="67"/>
        <end position="84"/>
    </location>
</feature>
<feature type="compositionally biased region" description="Basic and acidic residues" evidence="1">
    <location>
        <begin position="529"/>
        <end position="540"/>
    </location>
</feature>